<organism evidence="2 3">
    <name type="scientific">Methylorubrum extorquens (strain CM4 / NCIMB 13688)</name>
    <name type="common">Methylobacterium extorquens</name>
    <dbReference type="NCBI Taxonomy" id="440085"/>
    <lineage>
        <taxon>Bacteria</taxon>
        <taxon>Pseudomonadati</taxon>
        <taxon>Pseudomonadota</taxon>
        <taxon>Alphaproteobacteria</taxon>
        <taxon>Hyphomicrobiales</taxon>
        <taxon>Methylobacteriaceae</taxon>
        <taxon>Methylorubrum</taxon>
    </lineage>
</organism>
<dbReference type="EMBL" id="CP001298">
    <property type="protein sequence ID" value="ACK86083.1"/>
    <property type="molecule type" value="Genomic_DNA"/>
</dbReference>
<accession>B7KWK6</accession>
<evidence type="ECO:0000313" key="3">
    <source>
        <dbReference type="Proteomes" id="UP000002385"/>
    </source>
</evidence>
<dbReference type="HOGENOM" id="CLU_3063300_0_0_5"/>
<dbReference type="KEGG" id="mch:Mchl_5322"/>
<protein>
    <submittedName>
        <fullName evidence="2">Uncharacterized protein</fullName>
    </submittedName>
</protein>
<keyword evidence="1" id="KW-0812">Transmembrane</keyword>
<proteinExistence type="predicted"/>
<reference evidence="2 3" key="2">
    <citation type="journal article" date="2012" name="J. Bacteriol.">
        <title>Complete genome sequences of six strains of the genus Methylobacterium.</title>
        <authorList>
            <person name="Marx C.J."/>
            <person name="Bringel F."/>
            <person name="Chistoserdova L."/>
            <person name="Moulin L."/>
            <person name="Farhan Ul Haque M."/>
            <person name="Fleischman D.E."/>
            <person name="Gruffaz C."/>
            <person name="Jourand P."/>
            <person name="Knief C."/>
            <person name="Lee M.C."/>
            <person name="Muller E.E."/>
            <person name="Nadalig T."/>
            <person name="Peyraud R."/>
            <person name="Roselli S."/>
            <person name="Russ L."/>
            <person name="Goodwin L.A."/>
            <person name="Ivanova N."/>
            <person name="Kyrpides N."/>
            <person name="Lajus A."/>
            <person name="Land M.L."/>
            <person name="Medigue C."/>
            <person name="Mikhailova N."/>
            <person name="Nolan M."/>
            <person name="Woyke T."/>
            <person name="Stolyar S."/>
            <person name="Vorholt J.A."/>
            <person name="Vuilleumier S."/>
        </authorList>
    </citation>
    <scope>NUCLEOTIDE SEQUENCE [LARGE SCALE GENOMIC DNA]</scope>
    <source>
        <strain evidence="3">CM4 / NCIMB 13688</strain>
    </source>
</reference>
<gene>
    <name evidence="2" type="ordered locus">Mchl_5322</name>
</gene>
<dbReference type="AlphaFoldDB" id="B7KWK6"/>
<keyword evidence="1" id="KW-1133">Transmembrane helix</keyword>
<keyword evidence="1" id="KW-0472">Membrane</keyword>
<name>B7KWK6_METC4</name>
<dbReference type="Proteomes" id="UP000002385">
    <property type="component" value="Chromosome"/>
</dbReference>
<sequence>MIRKKKDRDEEPSFRFRLGLTGFEASASGSAGIIAAALLAVIAILLVRLPLPW</sequence>
<reference evidence="3" key="1">
    <citation type="submission" date="2008-12" db="EMBL/GenBank/DDBJ databases">
        <title>Complete sequence of chromosome of Methylobacterium chloromethanicum CM4.</title>
        <authorList>
            <consortium name="US DOE Joint Genome Institute"/>
            <person name="Lucas S."/>
            <person name="Copeland A."/>
            <person name="Lapidus A."/>
            <person name="Glavina del Rio T."/>
            <person name="Dalin E."/>
            <person name="Tice H."/>
            <person name="Bruce D."/>
            <person name="Goodwin L."/>
            <person name="Pitluck S."/>
            <person name="Chertkov O."/>
            <person name="Brettin T."/>
            <person name="Detter J.C."/>
            <person name="Han C."/>
            <person name="Larimer F."/>
            <person name="Land M."/>
            <person name="Hauser L."/>
            <person name="Kyrpides N."/>
            <person name="Mikhailova N."/>
            <person name="Marx C."/>
            <person name="Richardson P."/>
        </authorList>
    </citation>
    <scope>NUCLEOTIDE SEQUENCE [LARGE SCALE GENOMIC DNA]</scope>
    <source>
        <strain evidence="3">CM4 / NCIMB 13688</strain>
    </source>
</reference>
<evidence type="ECO:0000256" key="1">
    <source>
        <dbReference type="SAM" id="Phobius"/>
    </source>
</evidence>
<feature type="transmembrane region" description="Helical" evidence="1">
    <location>
        <begin position="21"/>
        <end position="47"/>
    </location>
</feature>
<evidence type="ECO:0000313" key="2">
    <source>
        <dbReference type="EMBL" id="ACK86083.1"/>
    </source>
</evidence>